<keyword evidence="5" id="KW-1185">Reference proteome</keyword>
<dbReference type="SMART" id="SM00897">
    <property type="entry name" value="FIST"/>
    <property type="match status" value="1"/>
</dbReference>
<dbReference type="RefSeq" id="WP_120029378.1">
    <property type="nucleotide sequence ID" value="NZ_QVMU01000001.1"/>
</dbReference>
<evidence type="ECO:0000259" key="3">
    <source>
        <dbReference type="SMART" id="SM01204"/>
    </source>
</evidence>
<dbReference type="AlphaFoldDB" id="A0A3A6REQ9"/>
<gene>
    <name evidence="4" type="ORF">DZ860_02810</name>
</gene>
<feature type="domain" description="FIST" evidence="2">
    <location>
        <begin position="30"/>
        <end position="232"/>
    </location>
</feature>
<dbReference type="OrthoDB" id="179842at2"/>
<name>A0A3A6REQ9_9VIBR</name>
<comment type="caution">
    <text evidence="4">The sequence shown here is derived from an EMBL/GenBank/DDBJ whole genome shotgun (WGS) entry which is preliminary data.</text>
</comment>
<dbReference type="SMART" id="SM01204">
    <property type="entry name" value="FIST_C"/>
    <property type="match status" value="1"/>
</dbReference>
<dbReference type="PANTHER" id="PTHR40252">
    <property type="entry name" value="BLR0328 PROTEIN"/>
    <property type="match status" value="1"/>
</dbReference>
<evidence type="ECO:0000313" key="4">
    <source>
        <dbReference type="EMBL" id="RJX75622.1"/>
    </source>
</evidence>
<dbReference type="PANTHER" id="PTHR40252:SF2">
    <property type="entry name" value="BLR0328 PROTEIN"/>
    <property type="match status" value="1"/>
</dbReference>
<dbReference type="Pfam" id="PF08495">
    <property type="entry name" value="FIST"/>
    <property type="match status" value="1"/>
</dbReference>
<dbReference type="Pfam" id="PF10442">
    <property type="entry name" value="FIST_C"/>
    <property type="match status" value="1"/>
</dbReference>
<dbReference type="NCBIfam" id="NF041558">
    <property type="entry name" value="NosP"/>
    <property type="match status" value="1"/>
</dbReference>
<protein>
    <submittedName>
        <fullName evidence="4">GfdT protein</fullName>
    </submittedName>
</protein>
<dbReference type="Proteomes" id="UP000273252">
    <property type="component" value="Unassembled WGS sequence"/>
</dbReference>
<dbReference type="InterPro" id="IPR019494">
    <property type="entry name" value="FIST_C"/>
</dbReference>
<feature type="domain" description="FIST C-domain" evidence="3">
    <location>
        <begin position="233"/>
        <end position="364"/>
    </location>
</feature>
<evidence type="ECO:0000313" key="5">
    <source>
        <dbReference type="Proteomes" id="UP000273252"/>
    </source>
</evidence>
<proteinExistence type="predicted"/>
<dbReference type="EMBL" id="QVMU01000001">
    <property type="protein sequence ID" value="RJX75622.1"/>
    <property type="molecule type" value="Genomic_DNA"/>
</dbReference>
<evidence type="ECO:0000256" key="1">
    <source>
        <dbReference type="SAM" id="MobiDB-lite"/>
    </source>
</evidence>
<dbReference type="InterPro" id="IPR013702">
    <property type="entry name" value="FIST_domain_N"/>
</dbReference>
<reference evidence="4 5" key="1">
    <citation type="submission" date="2018-08" db="EMBL/GenBank/DDBJ databases">
        <title>Vibrio isolated from the Eastern China Marginal Seas.</title>
        <authorList>
            <person name="Li Y."/>
        </authorList>
    </citation>
    <scope>NUCLEOTIDE SEQUENCE [LARGE SCALE GENOMIC DNA]</scope>
    <source>
        <strain evidence="4 5">BEI233</strain>
    </source>
</reference>
<feature type="region of interest" description="Disordered" evidence="1">
    <location>
        <begin position="383"/>
        <end position="406"/>
    </location>
</feature>
<accession>A0A3A6REQ9</accession>
<organism evidence="4 5">
    <name type="scientific">Vibrio sinensis</name>
    <dbReference type="NCBI Taxonomy" id="2302434"/>
    <lineage>
        <taxon>Bacteria</taxon>
        <taxon>Pseudomonadati</taxon>
        <taxon>Pseudomonadota</taxon>
        <taxon>Gammaproteobacteria</taxon>
        <taxon>Vibrionales</taxon>
        <taxon>Vibrionaceae</taxon>
        <taxon>Vibrio</taxon>
    </lineage>
</organism>
<sequence>MTKIKTKYAVSRNQSPILASQEVFDLLDRPYNGFVLFYCSAAYPLEQLAGAMSNQFGDVELAGCTTAGEITNDGYEQGSIIAMWFSPEYFAISTELIESIDCFDLITAQTKINQLTEKCNAKDLTSIENNTFILTLIDGLSTKEEQLLSILNSAANGIPHFGGSAGDDINLANTHVYHQGQFIQQAAVVVMVNTTCQFEVFNCDHIQSSKEKLVVTAVDAQSRTVFELNSEPAALEYARILGMDLSDLNPDVFSLHPLAVKVGGKYYIRAIQKVNTTDYSLTFYCAVDTGIVLSSVTMGNIIDSLSTKLASLEEKLQQPELVLTCDCFLRRLEIEQKNLISGIEPLQKQYRIFGFNTYGEHINGMHLNQTFTGVYLSAGSNTSRESNASGENYTSAGNYTSGESNV</sequence>
<evidence type="ECO:0000259" key="2">
    <source>
        <dbReference type="SMART" id="SM00897"/>
    </source>
</evidence>